<dbReference type="GeneID" id="4851762"/>
<dbReference type="KEGG" id="pic:PICST_29026"/>
<dbReference type="HOGENOM" id="CLU_2027593_0_0_1"/>
<comment type="caution">
    <text evidence="2">The sequence shown here is derived from an EMBL/GenBank/DDBJ whole genome shotgun (WGS) entry which is preliminary data.</text>
</comment>
<feature type="region of interest" description="Disordered" evidence="1">
    <location>
        <begin position="93"/>
        <end position="122"/>
    </location>
</feature>
<evidence type="ECO:0000256" key="1">
    <source>
        <dbReference type="SAM" id="MobiDB-lite"/>
    </source>
</evidence>
<evidence type="ECO:0000313" key="2">
    <source>
        <dbReference type="EMBL" id="EAZ62839.2"/>
    </source>
</evidence>
<feature type="compositionally biased region" description="Polar residues" evidence="1">
    <location>
        <begin position="113"/>
        <end position="122"/>
    </location>
</feature>
<accession>A3GHL3</accession>
<dbReference type="Proteomes" id="UP000002258">
    <property type="component" value="Chromosome 1"/>
</dbReference>
<sequence length="122" mass="13248">MKLITRTSNREKGKELPSAPTELVDLSVFDGVPAKKEDEGRKLDTFRLPGAPSFLPDEPTFTNEANRFPQTLLFLDDDSLADAEDEKAIGGYADVSLPGVPHFPPEDSDSKSKVGSTQILAT</sequence>
<proteinExistence type="predicted"/>
<dbReference type="EMBL" id="AAVQ01000002">
    <property type="protein sequence ID" value="EAZ62839.2"/>
    <property type="molecule type" value="Genomic_DNA"/>
</dbReference>
<dbReference type="AlphaFoldDB" id="A3GHL3"/>
<keyword evidence="3" id="KW-1185">Reference proteome</keyword>
<dbReference type="RefSeq" id="XP_001386862.2">
    <property type="nucleotide sequence ID" value="XM_001386825.1"/>
</dbReference>
<name>A3GHL3_PICST</name>
<reference evidence="2 3" key="1">
    <citation type="journal article" date="2007" name="Nat. Biotechnol.">
        <title>Genome sequence of the lignocellulose-bioconverting and xylose-fermenting yeast Pichia stipitis.</title>
        <authorList>
            <person name="Jeffries T.W."/>
            <person name="Grigoriev I.V."/>
            <person name="Grimwood J."/>
            <person name="Laplaza J.M."/>
            <person name="Aerts A."/>
            <person name="Salamov A."/>
            <person name="Schmutz J."/>
            <person name="Lindquist E."/>
            <person name="Dehal P."/>
            <person name="Shapiro H."/>
            <person name="Jin Y.S."/>
            <person name="Passoth V."/>
            <person name="Richardson P.M."/>
        </authorList>
    </citation>
    <scope>NUCLEOTIDE SEQUENCE [LARGE SCALE GENOMIC DNA]</scope>
    <source>
        <strain evidence="3">ATCC 58785 / CBS 6054 / NBRC 10063 / NRRL Y-11545</strain>
    </source>
</reference>
<gene>
    <name evidence="2" type="ORF">PICST_29026</name>
</gene>
<dbReference type="InParanoid" id="A3GHL3"/>
<evidence type="ECO:0000313" key="3">
    <source>
        <dbReference type="Proteomes" id="UP000002258"/>
    </source>
</evidence>
<dbReference type="OrthoDB" id="391137at2759"/>
<organism evidence="2 3">
    <name type="scientific">Scheffersomyces stipitis (strain ATCC 58785 / CBS 6054 / NBRC 10063 / NRRL Y-11545)</name>
    <name type="common">Yeast</name>
    <name type="synonym">Pichia stipitis</name>
    <dbReference type="NCBI Taxonomy" id="322104"/>
    <lineage>
        <taxon>Eukaryota</taxon>
        <taxon>Fungi</taxon>
        <taxon>Dikarya</taxon>
        <taxon>Ascomycota</taxon>
        <taxon>Saccharomycotina</taxon>
        <taxon>Pichiomycetes</taxon>
        <taxon>Debaryomycetaceae</taxon>
        <taxon>Scheffersomyces</taxon>
    </lineage>
</organism>
<protein>
    <submittedName>
        <fullName evidence="2">Uncharacterized protein</fullName>
    </submittedName>
</protein>